<reference evidence="10" key="1">
    <citation type="submission" date="2018-07" db="EMBL/GenBank/DDBJ databases">
        <authorList>
            <person name="Quirk P.G."/>
            <person name="Krulwich T.A."/>
        </authorList>
    </citation>
    <scope>NUCLEOTIDE SEQUENCE</scope>
</reference>
<dbReference type="FunFam" id="3.90.550.10:FF:000023">
    <property type="entry name" value="Glucose-1-phosphate thymidylyltransferase"/>
    <property type="match status" value="1"/>
</dbReference>
<dbReference type="PANTHER" id="PTHR43532:SF1">
    <property type="entry name" value="GLUCOSE-1-PHOSPHATE THYMIDYLYLTRANSFERASE 1"/>
    <property type="match status" value="1"/>
</dbReference>
<gene>
    <name evidence="10" type="primary">rffH</name>
    <name evidence="10" type="ORF">DF3PB_230008</name>
</gene>
<evidence type="ECO:0000256" key="8">
    <source>
        <dbReference type="ARBA" id="ARBA00049336"/>
    </source>
</evidence>
<keyword evidence="5 10" id="KW-0548">Nucleotidyltransferase</keyword>
<name>A0A380TCI4_9ZZZZ</name>
<keyword evidence="6" id="KW-0479">Metal-binding</keyword>
<evidence type="ECO:0000256" key="3">
    <source>
        <dbReference type="ARBA" id="ARBA00012461"/>
    </source>
</evidence>
<keyword evidence="7" id="KW-0460">Magnesium</keyword>
<proteinExistence type="inferred from homology"/>
<dbReference type="InterPro" id="IPR029044">
    <property type="entry name" value="Nucleotide-diphossugar_trans"/>
</dbReference>
<feature type="domain" description="Nucleotidyl transferase" evidence="9">
    <location>
        <begin position="2"/>
        <end position="237"/>
    </location>
</feature>
<dbReference type="Pfam" id="PF00483">
    <property type="entry name" value="NTP_transferase"/>
    <property type="match status" value="1"/>
</dbReference>
<dbReference type="PANTHER" id="PTHR43532">
    <property type="entry name" value="GLUCOSE-1-PHOSPHATE THYMIDYLYLTRANSFERASE"/>
    <property type="match status" value="1"/>
</dbReference>
<dbReference type="NCBIfam" id="TIGR01207">
    <property type="entry name" value="rmlA"/>
    <property type="match status" value="1"/>
</dbReference>
<comment type="similarity">
    <text evidence="2">Belongs to the glucose-1-phosphate thymidylyltransferase family.</text>
</comment>
<comment type="cofactor">
    <cofactor evidence="1">
        <name>Mg(2+)</name>
        <dbReference type="ChEBI" id="CHEBI:18420"/>
    </cofactor>
</comment>
<keyword evidence="4 10" id="KW-0808">Transferase</keyword>
<evidence type="ECO:0000256" key="4">
    <source>
        <dbReference type="ARBA" id="ARBA00022679"/>
    </source>
</evidence>
<dbReference type="CDD" id="cd02538">
    <property type="entry name" value="G1P_TT_short"/>
    <property type="match status" value="1"/>
</dbReference>
<evidence type="ECO:0000256" key="2">
    <source>
        <dbReference type="ARBA" id="ARBA00010480"/>
    </source>
</evidence>
<sequence>MKGIVLAGGLGTRLHPLTLALSKQLLPIYDKPMIYYPISSLMLAGIREILIISDPAALPLYRALLGDGKPWGMSFEYAEQAKPAGLAQAFMIGEAFVNGQPSALALGDNIFHGAGLGAQLEEAGRLEKGAMVFAYRVQDPHRFGIVELTEDGSPVSIEEKPKSPKSNWAVTGLYFYDHDVVEIAKAVKPSPRGELEITTINEAYLGRGDLKVQRLARGTAWLDAGTFDSMLQASHYVQTLESRQSFKIACAEEIAWRKGFIDDDQLLRLAGKIRNEYGAYLENLLSNR</sequence>
<dbReference type="Gene3D" id="3.90.550.10">
    <property type="entry name" value="Spore Coat Polysaccharide Biosynthesis Protein SpsA, Chain A"/>
    <property type="match status" value="1"/>
</dbReference>
<dbReference type="InterPro" id="IPR005835">
    <property type="entry name" value="NTP_transferase_dom"/>
</dbReference>
<dbReference type="GO" id="GO:0046872">
    <property type="term" value="F:metal ion binding"/>
    <property type="evidence" value="ECO:0007669"/>
    <property type="project" value="UniProtKB-KW"/>
</dbReference>
<comment type="catalytic activity">
    <reaction evidence="8">
        <text>dTTP + alpha-D-glucose 1-phosphate + H(+) = dTDP-alpha-D-glucose + diphosphate</text>
        <dbReference type="Rhea" id="RHEA:15225"/>
        <dbReference type="ChEBI" id="CHEBI:15378"/>
        <dbReference type="ChEBI" id="CHEBI:33019"/>
        <dbReference type="ChEBI" id="CHEBI:37568"/>
        <dbReference type="ChEBI" id="CHEBI:57477"/>
        <dbReference type="ChEBI" id="CHEBI:58601"/>
        <dbReference type="EC" id="2.7.7.24"/>
    </reaction>
</comment>
<dbReference type="GO" id="GO:0008879">
    <property type="term" value="F:glucose-1-phosphate thymidylyltransferase activity"/>
    <property type="evidence" value="ECO:0007669"/>
    <property type="project" value="UniProtKB-EC"/>
</dbReference>
<dbReference type="InterPro" id="IPR005907">
    <property type="entry name" value="G1P_thy_trans_s"/>
</dbReference>
<accession>A0A380TCI4</accession>
<dbReference type="EMBL" id="UIDG01000146">
    <property type="protein sequence ID" value="SUS06006.1"/>
    <property type="molecule type" value="Genomic_DNA"/>
</dbReference>
<evidence type="ECO:0000259" key="9">
    <source>
        <dbReference type="Pfam" id="PF00483"/>
    </source>
</evidence>
<evidence type="ECO:0000313" key="10">
    <source>
        <dbReference type="EMBL" id="SUS06006.1"/>
    </source>
</evidence>
<protein>
    <recommendedName>
        <fullName evidence="3">glucose-1-phosphate thymidylyltransferase</fullName>
        <ecNumber evidence="3">2.7.7.24</ecNumber>
    </recommendedName>
</protein>
<dbReference type="SUPFAM" id="SSF53448">
    <property type="entry name" value="Nucleotide-diphospho-sugar transferases"/>
    <property type="match status" value="1"/>
</dbReference>
<evidence type="ECO:0000256" key="5">
    <source>
        <dbReference type="ARBA" id="ARBA00022695"/>
    </source>
</evidence>
<dbReference type="AlphaFoldDB" id="A0A380TCI4"/>
<evidence type="ECO:0000256" key="6">
    <source>
        <dbReference type="ARBA" id="ARBA00022723"/>
    </source>
</evidence>
<evidence type="ECO:0000256" key="1">
    <source>
        <dbReference type="ARBA" id="ARBA00001946"/>
    </source>
</evidence>
<dbReference type="EC" id="2.7.7.24" evidence="3"/>
<organism evidence="10">
    <name type="scientific">metagenome</name>
    <dbReference type="NCBI Taxonomy" id="256318"/>
    <lineage>
        <taxon>unclassified sequences</taxon>
        <taxon>metagenomes</taxon>
    </lineage>
</organism>
<evidence type="ECO:0000256" key="7">
    <source>
        <dbReference type="ARBA" id="ARBA00022842"/>
    </source>
</evidence>